<organism evidence="2 3">
    <name type="scientific">Batillaria attramentaria</name>
    <dbReference type="NCBI Taxonomy" id="370345"/>
    <lineage>
        <taxon>Eukaryota</taxon>
        <taxon>Metazoa</taxon>
        <taxon>Spiralia</taxon>
        <taxon>Lophotrochozoa</taxon>
        <taxon>Mollusca</taxon>
        <taxon>Gastropoda</taxon>
        <taxon>Caenogastropoda</taxon>
        <taxon>Sorbeoconcha</taxon>
        <taxon>Cerithioidea</taxon>
        <taxon>Batillariidae</taxon>
        <taxon>Batillaria</taxon>
    </lineage>
</organism>
<proteinExistence type="predicted"/>
<evidence type="ECO:0000256" key="1">
    <source>
        <dbReference type="SAM" id="MobiDB-lite"/>
    </source>
</evidence>
<comment type="caution">
    <text evidence="2">The sequence shown here is derived from an EMBL/GenBank/DDBJ whole genome shotgun (WGS) entry which is preliminary data.</text>
</comment>
<name>A0ABD0L015_9CAEN</name>
<feature type="compositionally biased region" description="Basic and acidic residues" evidence="1">
    <location>
        <begin position="1"/>
        <end position="10"/>
    </location>
</feature>
<sequence length="76" mass="8366">MASKKREFGQRMDVPMSSGTLQLQNGIPDDDVMDEGEAGVMTREVKQKIWARGGCALRAVMTPITQSLVDKVVVTR</sequence>
<protein>
    <submittedName>
        <fullName evidence="2">Uncharacterized protein</fullName>
    </submittedName>
</protein>
<gene>
    <name evidence="2" type="ORF">BaRGS_00016107</name>
</gene>
<evidence type="ECO:0000313" key="2">
    <source>
        <dbReference type="EMBL" id="KAK7492628.1"/>
    </source>
</evidence>
<dbReference type="EMBL" id="JACVVK020000101">
    <property type="protein sequence ID" value="KAK7492628.1"/>
    <property type="molecule type" value="Genomic_DNA"/>
</dbReference>
<dbReference type="Proteomes" id="UP001519460">
    <property type="component" value="Unassembled WGS sequence"/>
</dbReference>
<reference evidence="2 3" key="1">
    <citation type="journal article" date="2023" name="Sci. Data">
        <title>Genome assembly of the Korean intertidal mud-creeper Batillaria attramentaria.</title>
        <authorList>
            <person name="Patra A.K."/>
            <person name="Ho P.T."/>
            <person name="Jun S."/>
            <person name="Lee S.J."/>
            <person name="Kim Y."/>
            <person name="Won Y.J."/>
        </authorList>
    </citation>
    <scope>NUCLEOTIDE SEQUENCE [LARGE SCALE GENOMIC DNA]</scope>
    <source>
        <strain evidence="2">Wonlab-2016</strain>
    </source>
</reference>
<keyword evidence="3" id="KW-1185">Reference proteome</keyword>
<evidence type="ECO:0000313" key="3">
    <source>
        <dbReference type="Proteomes" id="UP001519460"/>
    </source>
</evidence>
<accession>A0ABD0L015</accession>
<dbReference type="AlphaFoldDB" id="A0ABD0L015"/>
<feature type="region of interest" description="Disordered" evidence="1">
    <location>
        <begin position="1"/>
        <end position="34"/>
    </location>
</feature>
<feature type="non-terminal residue" evidence="2">
    <location>
        <position position="76"/>
    </location>
</feature>